<protein>
    <recommendedName>
        <fullName evidence="4">Spiralin</fullName>
    </recommendedName>
</protein>
<dbReference type="NCBIfam" id="NF038028">
    <property type="entry name" value="spiralin_repeat"/>
    <property type="match status" value="3"/>
</dbReference>
<evidence type="ECO:0000313" key="2">
    <source>
        <dbReference type="EMBL" id="ALA98148.1"/>
    </source>
</evidence>
<dbReference type="GO" id="GO:0016020">
    <property type="term" value="C:membrane"/>
    <property type="evidence" value="ECO:0007669"/>
    <property type="project" value="InterPro"/>
</dbReference>
<organism evidence="2 3">
    <name type="scientific">Spiroplasma kunkelii CR2-3x</name>
    <dbReference type="NCBI Taxonomy" id="273035"/>
    <lineage>
        <taxon>Bacteria</taxon>
        <taxon>Bacillati</taxon>
        <taxon>Mycoplasmatota</taxon>
        <taxon>Mollicutes</taxon>
        <taxon>Entomoplasmatales</taxon>
        <taxon>Spiroplasmataceae</taxon>
        <taxon>Spiroplasma</taxon>
    </lineage>
</organism>
<evidence type="ECO:0000313" key="3">
    <source>
        <dbReference type="Proteomes" id="UP000062963"/>
    </source>
</evidence>
<feature type="signal peptide" evidence="1">
    <location>
        <begin position="1"/>
        <end position="23"/>
    </location>
</feature>
<dbReference type="EMBL" id="CP010899">
    <property type="protein sequence ID" value="ALA98148.1"/>
    <property type="molecule type" value="Genomic_DNA"/>
</dbReference>
<dbReference type="RefSeq" id="WP_053391241.1">
    <property type="nucleotide sequence ID" value="NZ_CP010899.1"/>
</dbReference>
<sequence>MKKILLILTSLGTIISPSFNLIACNPPQQYEKNILQTFQINTNQTGPDILNNLHTFMQTRYNLKEEPTAVKIAKYEIWYNNKNINNDKTTTVTRDKIINIIIKLAPPDKTIQFDQQNLVQEGFILGGTYKVNIKVTDVNKQDIKTVIVNDLKLAAHEEEKYVALNNEIEILDVVRDSINQRLSITASNNDFVLTNDQVPQNKQVPNTIITFTVTATTSSSLIQGSFTFSSILFARKDISSVEINKMLIVSNPKLTYQALNQNPEILDAIIGTINNKLQITITTNDFIVTNNQEDDKKQEPSQKVSFIVKAAESSNLINGRVTFTVELQKLNISSVTIAKIALIANPDADYQELNRDANLIKEVRKAIDTTFSINVTVADFKITNNHDKSSDDQTPGEMIEFTVMANENSQLITNRFTFKITLLSKEISY</sequence>
<dbReference type="InterPro" id="IPR007880">
    <property type="entry name" value="Spiralin"/>
</dbReference>
<proteinExistence type="predicted"/>
<keyword evidence="1" id="KW-0732">Signal</keyword>
<evidence type="ECO:0000256" key="1">
    <source>
        <dbReference type="SAM" id="SignalP"/>
    </source>
</evidence>
<dbReference type="Proteomes" id="UP000062963">
    <property type="component" value="Chromosome"/>
</dbReference>
<name>A0A0K2JI78_SPIKU</name>
<reference evidence="2 3" key="1">
    <citation type="journal article" date="2015" name="Genome Announc.">
        <title>Complete Genome Sequence of Spiroplasma kunkelii Strain CR2-3x, Causal Agent of Corn Stunt Disease in Zea mays L.</title>
        <authorList>
            <person name="Davis R.E."/>
            <person name="Shao J."/>
            <person name="Dally E.L."/>
            <person name="Zhao Y."/>
            <person name="Gasparich G.E."/>
            <person name="Gaynor B.J."/>
            <person name="Athey J.C."/>
            <person name="Harrison N.A."/>
            <person name="Donofrio N."/>
        </authorList>
    </citation>
    <scope>NUCLEOTIDE SEQUENCE [LARGE SCALE GENOMIC DNA]</scope>
    <source>
        <strain evidence="2 3">CR2-3x</strain>
    </source>
</reference>
<feature type="chain" id="PRO_5005479681" description="Spiralin" evidence="1">
    <location>
        <begin position="24"/>
        <end position="429"/>
    </location>
</feature>
<dbReference type="Pfam" id="PF05215">
    <property type="entry name" value="Spiralin"/>
    <property type="match status" value="3"/>
</dbReference>
<accession>A0A0K2JI78</accession>
<dbReference type="AlphaFoldDB" id="A0A0K2JI78"/>
<gene>
    <name evidence="2" type="ORF">SKUN_001273</name>
</gene>
<evidence type="ECO:0008006" key="4">
    <source>
        <dbReference type="Google" id="ProtNLM"/>
    </source>
</evidence>
<dbReference type="PATRIC" id="fig|273035.7.peg.1562"/>
<dbReference type="KEGG" id="skn:SKUN_001273"/>
<keyword evidence="3" id="KW-1185">Reference proteome</keyword>
<dbReference type="OrthoDB" id="388345at2"/>